<comment type="function">
    <text evidence="2">Adenine glycosylase active on G-A mispairs. MutY also corrects error-prone DNA synthesis past GO lesions which are due to the oxidatively damaged form of guanine: 7,8-dihydro-8-oxoguanine (8-oxo-dGTP).</text>
</comment>
<keyword evidence="12" id="KW-0234">DNA repair</keyword>
<dbReference type="AlphaFoldDB" id="A0A3E2TPG5"/>
<evidence type="ECO:0000256" key="2">
    <source>
        <dbReference type="ARBA" id="ARBA00002933"/>
    </source>
</evidence>
<dbReference type="GO" id="GO:0032357">
    <property type="term" value="F:oxidized purine DNA binding"/>
    <property type="evidence" value="ECO:0007669"/>
    <property type="project" value="TreeGrafter"/>
</dbReference>
<evidence type="ECO:0000256" key="6">
    <source>
        <dbReference type="ARBA" id="ARBA00022485"/>
    </source>
</evidence>
<dbReference type="PANTHER" id="PTHR42944">
    <property type="entry name" value="ADENINE DNA GLYCOSYLASE"/>
    <property type="match status" value="1"/>
</dbReference>
<dbReference type="GO" id="GO:0006284">
    <property type="term" value="P:base-excision repair"/>
    <property type="evidence" value="ECO:0007669"/>
    <property type="project" value="UniProtKB-UniRule"/>
</dbReference>
<evidence type="ECO:0000256" key="12">
    <source>
        <dbReference type="ARBA" id="ARBA00023204"/>
    </source>
</evidence>
<comment type="catalytic activity">
    <reaction evidence="1 14">
        <text>Hydrolyzes free adenine bases from 7,8-dihydro-8-oxoguanine:adenine mismatched double-stranded DNA, leaving an apurinic site.</text>
        <dbReference type="EC" id="3.2.2.31"/>
    </reaction>
</comment>
<keyword evidence="11" id="KW-0411">Iron-sulfur</keyword>
<dbReference type="Pfam" id="PF10576">
    <property type="entry name" value="EndIII_4Fe-2S"/>
    <property type="match status" value="1"/>
</dbReference>
<feature type="domain" description="HhH-GPD" evidence="15">
    <location>
        <begin position="41"/>
        <end position="192"/>
    </location>
</feature>
<dbReference type="InterPro" id="IPR000445">
    <property type="entry name" value="HhH_motif"/>
</dbReference>
<keyword evidence="6" id="KW-0004">4Fe-4S</keyword>
<dbReference type="GO" id="GO:0035485">
    <property type="term" value="F:adenine/guanine mispair binding"/>
    <property type="evidence" value="ECO:0007669"/>
    <property type="project" value="TreeGrafter"/>
</dbReference>
<gene>
    <name evidence="16" type="primary">mutY</name>
    <name evidence="16" type="ORF">DW070_06995</name>
</gene>
<dbReference type="EMBL" id="QVEP01000012">
    <property type="protein sequence ID" value="RGB80284.1"/>
    <property type="molecule type" value="Genomic_DNA"/>
</dbReference>
<evidence type="ECO:0000256" key="13">
    <source>
        <dbReference type="ARBA" id="ARBA00023295"/>
    </source>
</evidence>
<dbReference type="EC" id="3.2.2.31" evidence="4 14"/>
<evidence type="ECO:0000259" key="15">
    <source>
        <dbReference type="SMART" id="SM00478"/>
    </source>
</evidence>
<keyword evidence="13 14" id="KW-0326">Glycosidase</keyword>
<proteinExistence type="inferred from homology"/>
<dbReference type="CDD" id="cd03431">
    <property type="entry name" value="NUDIX_DNA_Glycosylase_C-MutY"/>
    <property type="match status" value="1"/>
</dbReference>
<evidence type="ECO:0000256" key="10">
    <source>
        <dbReference type="ARBA" id="ARBA00023004"/>
    </source>
</evidence>
<comment type="caution">
    <text evidence="16">The sequence shown here is derived from an EMBL/GenBank/DDBJ whole genome shotgun (WGS) entry which is preliminary data.</text>
</comment>
<evidence type="ECO:0000256" key="8">
    <source>
        <dbReference type="ARBA" id="ARBA00022763"/>
    </source>
</evidence>
<keyword evidence="8 14" id="KW-0227">DNA damage</keyword>
<dbReference type="RefSeq" id="WP_015513996.1">
    <property type="nucleotide sequence ID" value="NZ_JAQENQ010000001.1"/>
</dbReference>
<dbReference type="CDD" id="cd00056">
    <property type="entry name" value="ENDO3c"/>
    <property type="match status" value="1"/>
</dbReference>
<dbReference type="GO" id="GO:0006298">
    <property type="term" value="P:mismatch repair"/>
    <property type="evidence" value="ECO:0007669"/>
    <property type="project" value="TreeGrafter"/>
</dbReference>
<name>A0A3E2TPG5_9FIRM</name>
<dbReference type="InterPro" id="IPR029119">
    <property type="entry name" value="MutY_C"/>
</dbReference>
<dbReference type="GO" id="GO:0034039">
    <property type="term" value="F:8-oxo-7,8-dihydroguanine DNA N-glycosylase activity"/>
    <property type="evidence" value="ECO:0007669"/>
    <property type="project" value="TreeGrafter"/>
</dbReference>
<keyword evidence="7" id="KW-0479">Metal-binding</keyword>
<dbReference type="InterPro" id="IPR003651">
    <property type="entry name" value="Endonuclease3_FeS-loop_motif"/>
</dbReference>
<evidence type="ECO:0000256" key="7">
    <source>
        <dbReference type="ARBA" id="ARBA00022723"/>
    </source>
</evidence>
<dbReference type="GO" id="GO:0000701">
    <property type="term" value="F:purine-specific mismatch base pair DNA N-glycosylase activity"/>
    <property type="evidence" value="ECO:0007669"/>
    <property type="project" value="UniProtKB-EC"/>
</dbReference>
<dbReference type="GO" id="GO:0051539">
    <property type="term" value="F:4 iron, 4 sulfur cluster binding"/>
    <property type="evidence" value="ECO:0007669"/>
    <property type="project" value="UniProtKB-UniRule"/>
</dbReference>
<dbReference type="NCBIfam" id="TIGR01084">
    <property type="entry name" value="mutY"/>
    <property type="match status" value="1"/>
</dbReference>
<dbReference type="Proteomes" id="UP000260773">
    <property type="component" value="Unassembled WGS sequence"/>
</dbReference>
<dbReference type="PANTHER" id="PTHR42944:SF1">
    <property type="entry name" value="ADENINE DNA GLYCOSYLASE"/>
    <property type="match status" value="1"/>
</dbReference>
<dbReference type="InterPro" id="IPR015797">
    <property type="entry name" value="NUDIX_hydrolase-like_dom_sf"/>
</dbReference>
<dbReference type="Pfam" id="PF14815">
    <property type="entry name" value="NUDIX_4"/>
    <property type="match status" value="1"/>
</dbReference>
<protein>
    <recommendedName>
        <fullName evidence="5 14">Adenine DNA glycosylase</fullName>
        <ecNumber evidence="4 14">3.2.2.31</ecNumber>
    </recommendedName>
</protein>
<dbReference type="InterPro" id="IPR005760">
    <property type="entry name" value="A/G_AdeGlyc_MutY"/>
</dbReference>
<evidence type="ECO:0000256" key="4">
    <source>
        <dbReference type="ARBA" id="ARBA00012045"/>
    </source>
</evidence>
<comment type="similarity">
    <text evidence="3 14">Belongs to the Nth/MutY family.</text>
</comment>
<dbReference type="FunFam" id="1.10.340.30:FF:000002">
    <property type="entry name" value="Adenine DNA glycosylase"/>
    <property type="match status" value="1"/>
</dbReference>
<dbReference type="SUPFAM" id="SSF55811">
    <property type="entry name" value="Nudix"/>
    <property type="match status" value="1"/>
</dbReference>
<dbReference type="SMART" id="SM00478">
    <property type="entry name" value="ENDO3c"/>
    <property type="match status" value="1"/>
</dbReference>
<reference evidence="16 17" key="1">
    <citation type="submission" date="2018-08" db="EMBL/GenBank/DDBJ databases">
        <title>A genome reference for cultivated species of the human gut microbiota.</title>
        <authorList>
            <person name="Zou Y."/>
            <person name="Xue W."/>
            <person name="Luo G."/>
        </authorList>
    </citation>
    <scope>NUCLEOTIDE SEQUENCE [LARGE SCALE GENOMIC DNA]</scope>
    <source>
        <strain evidence="16 17">AF45-17</strain>
    </source>
</reference>
<evidence type="ECO:0000256" key="11">
    <source>
        <dbReference type="ARBA" id="ARBA00023014"/>
    </source>
</evidence>
<evidence type="ECO:0000256" key="14">
    <source>
        <dbReference type="RuleBase" id="RU365096"/>
    </source>
</evidence>
<dbReference type="Pfam" id="PF00633">
    <property type="entry name" value="HHH"/>
    <property type="match status" value="1"/>
</dbReference>
<dbReference type="Gene3D" id="1.10.1670.10">
    <property type="entry name" value="Helix-hairpin-Helix base-excision DNA repair enzymes (C-terminal)"/>
    <property type="match status" value="1"/>
</dbReference>
<evidence type="ECO:0000256" key="1">
    <source>
        <dbReference type="ARBA" id="ARBA00000843"/>
    </source>
</evidence>
<dbReference type="SMART" id="SM00525">
    <property type="entry name" value="FES"/>
    <property type="match status" value="1"/>
</dbReference>
<dbReference type="GO" id="GO:0046872">
    <property type="term" value="F:metal ion binding"/>
    <property type="evidence" value="ECO:0007669"/>
    <property type="project" value="UniProtKB-UniRule"/>
</dbReference>
<dbReference type="Pfam" id="PF00730">
    <property type="entry name" value="HhH-GPD"/>
    <property type="match status" value="1"/>
</dbReference>
<evidence type="ECO:0000256" key="3">
    <source>
        <dbReference type="ARBA" id="ARBA00008343"/>
    </source>
</evidence>
<keyword evidence="9" id="KW-0378">Hydrolase</keyword>
<dbReference type="InterPro" id="IPR011257">
    <property type="entry name" value="DNA_glycosylase"/>
</dbReference>
<dbReference type="InterPro" id="IPR044298">
    <property type="entry name" value="MIG/MutY"/>
</dbReference>
<dbReference type="InterPro" id="IPR023170">
    <property type="entry name" value="HhH_base_excis_C"/>
</dbReference>
<evidence type="ECO:0000313" key="16">
    <source>
        <dbReference type="EMBL" id="RGB80284.1"/>
    </source>
</evidence>
<organism evidence="16 17">
    <name type="scientific">Coprococcus catus</name>
    <dbReference type="NCBI Taxonomy" id="116085"/>
    <lineage>
        <taxon>Bacteria</taxon>
        <taxon>Bacillati</taxon>
        <taxon>Bacillota</taxon>
        <taxon>Clostridia</taxon>
        <taxon>Lachnospirales</taxon>
        <taxon>Lachnospiraceae</taxon>
        <taxon>Coprococcus</taxon>
    </lineage>
</organism>
<dbReference type="SUPFAM" id="SSF48150">
    <property type="entry name" value="DNA-glycosylase"/>
    <property type="match status" value="1"/>
</dbReference>
<dbReference type="InterPro" id="IPR003265">
    <property type="entry name" value="HhH-GPD_domain"/>
</dbReference>
<comment type="cofactor">
    <cofactor evidence="14">
        <name>[4Fe-4S] cluster</name>
        <dbReference type="ChEBI" id="CHEBI:49883"/>
    </cofactor>
    <text evidence="14">Binds 1 [4Fe-4S] cluster.</text>
</comment>
<evidence type="ECO:0000256" key="5">
    <source>
        <dbReference type="ARBA" id="ARBA00022023"/>
    </source>
</evidence>
<dbReference type="Gene3D" id="3.90.79.10">
    <property type="entry name" value="Nucleoside Triphosphate Pyrophosphohydrolase"/>
    <property type="match status" value="1"/>
</dbReference>
<evidence type="ECO:0000313" key="17">
    <source>
        <dbReference type="Proteomes" id="UP000260773"/>
    </source>
</evidence>
<accession>A0A3E2TPG5</accession>
<keyword evidence="10 14" id="KW-0408">Iron</keyword>
<dbReference type="Gene3D" id="1.10.340.30">
    <property type="entry name" value="Hypothetical protein, domain 2"/>
    <property type="match status" value="1"/>
</dbReference>
<evidence type="ECO:0000256" key="9">
    <source>
        <dbReference type="ARBA" id="ARBA00022801"/>
    </source>
</evidence>
<sequence length="350" mass="40417">MTEEVYKEAAQNVTAWYRQYGRDLPWRRTGNPYHIWISEIMLQQTQVDTVKPYYERFIEALPTVEDLAGADEQRVFKLWEGLGYYRRASHLKEAASMIVNEYHGRFPETYEELLKLKGVGMYTASAIASIAFGIPKGVVDGNTLRIVARLFNREDNIALQKTKNAFGEIMDAMIRYAEPSDFNQGMMDLGAMICTPSKPSCDECPVASLCQSRECQTVLRLPVNNKVVNKSILEYMTVVIRDGDRYFMVQNEQGLLQHLYGFAQYGCDMPSEFEKAFYDDYGVKIRLTQYISDIKHVFTHREWRMHVYGGEVVGPATRPMRDFYKLEEIEQLPVSTAHLKVLKAYLKVLQ</sequence>